<feature type="chain" id="PRO_5046536710" evidence="1">
    <location>
        <begin position="36"/>
        <end position="187"/>
    </location>
</feature>
<reference evidence="3" key="1">
    <citation type="journal article" date="2019" name="Int. J. Syst. Evol. Microbiol.">
        <title>The Global Catalogue of Microorganisms (GCM) 10K type strain sequencing project: providing services to taxonomists for standard genome sequencing and annotation.</title>
        <authorList>
            <consortium name="The Broad Institute Genomics Platform"/>
            <consortium name="The Broad Institute Genome Sequencing Center for Infectious Disease"/>
            <person name="Wu L."/>
            <person name="Ma J."/>
        </authorList>
    </citation>
    <scope>NUCLEOTIDE SEQUENCE [LARGE SCALE GENOMIC DNA]</scope>
    <source>
        <strain evidence="3">CGMCC 1.12966</strain>
    </source>
</reference>
<accession>A0ABQ3HSE7</accession>
<feature type="signal peptide" evidence="1">
    <location>
        <begin position="1"/>
        <end position="35"/>
    </location>
</feature>
<sequence>MSWYRTYKLICRAAAASAIAALLFSCSSTPPPAGAAKEKQFDIPHFFKEEIARLDKEDPLITKTVEKDSLSETKALKISDWNNELASFSSIDLNKPVYAGVLKKDSTAGKVVFTANDPKVELSSVEIRYDKDNVPNGFVIRRTVKNSLYQTTETLNYQRDSAYSLEKEQSVLLLGDRHYTIRASFHH</sequence>
<organism evidence="2 3">
    <name type="scientific">Sphingobacterium griseoflavum</name>
    <dbReference type="NCBI Taxonomy" id="1474952"/>
    <lineage>
        <taxon>Bacteria</taxon>
        <taxon>Pseudomonadati</taxon>
        <taxon>Bacteroidota</taxon>
        <taxon>Sphingobacteriia</taxon>
        <taxon>Sphingobacteriales</taxon>
        <taxon>Sphingobacteriaceae</taxon>
        <taxon>Sphingobacterium</taxon>
    </lineage>
</organism>
<name>A0ABQ3HSE7_9SPHI</name>
<evidence type="ECO:0000313" key="2">
    <source>
        <dbReference type="EMBL" id="GHE23144.1"/>
    </source>
</evidence>
<dbReference type="PROSITE" id="PS51257">
    <property type="entry name" value="PROKAR_LIPOPROTEIN"/>
    <property type="match status" value="1"/>
</dbReference>
<dbReference type="EMBL" id="BNAF01000001">
    <property type="protein sequence ID" value="GHE23144.1"/>
    <property type="molecule type" value="Genomic_DNA"/>
</dbReference>
<keyword evidence="3" id="KW-1185">Reference proteome</keyword>
<dbReference type="RefSeq" id="WP_189624653.1">
    <property type="nucleotide sequence ID" value="NZ_BNAF01000001.1"/>
</dbReference>
<dbReference type="Proteomes" id="UP000620550">
    <property type="component" value="Unassembled WGS sequence"/>
</dbReference>
<comment type="caution">
    <text evidence="2">The sequence shown here is derived from an EMBL/GenBank/DDBJ whole genome shotgun (WGS) entry which is preliminary data.</text>
</comment>
<keyword evidence="1" id="KW-0732">Signal</keyword>
<protein>
    <submittedName>
        <fullName evidence="2">Uncharacterized protein</fullName>
    </submittedName>
</protein>
<proteinExistence type="predicted"/>
<gene>
    <name evidence="2" type="ORF">GCM10017764_01120</name>
</gene>
<evidence type="ECO:0000313" key="3">
    <source>
        <dbReference type="Proteomes" id="UP000620550"/>
    </source>
</evidence>
<evidence type="ECO:0000256" key="1">
    <source>
        <dbReference type="SAM" id="SignalP"/>
    </source>
</evidence>